<dbReference type="EMBL" id="CABFNO020001317">
    <property type="protein sequence ID" value="CAG9980411.1"/>
    <property type="molecule type" value="Genomic_DNA"/>
</dbReference>
<gene>
    <name evidence="1" type="ORF">CBYS24578_00007375</name>
</gene>
<evidence type="ECO:0000313" key="2">
    <source>
        <dbReference type="Proteomes" id="UP000754883"/>
    </source>
</evidence>
<reference evidence="2" key="1">
    <citation type="submission" date="2019-06" db="EMBL/GenBank/DDBJ databases">
        <authorList>
            <person name="Broberg M."/>
        </authorList>
    </citation>
    <scope>NUCLEOTIDE SEQUENCE [LARGE SCALE GENOMIC DNA]</scope>
</reference>
<name>A0A9N9U5G2_9HYPO</name>
<proteinExistence type="predicted"/>
<reference evidence="1 2" key="2">
    <citation type="submission" date="2021-10" db="EMBL/GenBank/DDBJ databases">
        <authorList>
            <person name="Piombo E."/>
        </authorList>
    </citation>
    <scope>NUCLEOTIDE SEQUENCE [LARGE SCALE GENOMIC DNA]</scope>
</reference>
<evidence type="ECO:0000313" key="1">
    <source>
        <dbReference type="EMBL" id="CAG9980411.1"/>
    </source>
</evidence>
<sequence>MDSTVACTIKELDSSDKKPSSCRRLAAFASFVNQRELHMPHTQALRQFSNHQIHRPECWGRDPEEGW</sequence>
<keyword evidence="2" id="KW-1185">Reference proteome</keyword>
<organism evidence="1 2">
    <name type="scientific">Clonostachys byssicola</name>
    <dbReference type="NCBI Taxonomy" id="160290"/>
    <lineage>
        <taxon>Eukaryota</taxon>
        <taxon>Fungi</taxon>
        <taxon>Dikarya</taxon>
        <taxon>Ascomycota</taxon>
        <taxon>Pezizomycotina</taxon>
        <taxon>Sordariomycetes</taxon>
        <taxon>Hypocreomycetidae</taxon>
        <taxon>Hypocreales</taxon>
        <taxon>Bionectriaceae</taxon>
        <taxon>Clonostachys</taxon>
    </lineage>
</organism>
<accession>A0A9N9U5G2</accession>
<dbReference type="Proteomes" id="UP000754883">
    <property type="component" value="Unassembled WGS sequence"/>
</dbReference>
<feature type="non-terminal residue" evidence="1">
    <location>
        <position position="67"/>
    </location>
</feature>
<comment type="caution">
    <text evidence="1">The sequence shown here is derived from an EMBL/GenBank/DDBJ whole genome shotgun (WGS) entry which is preliminary data.</text>
</comment>
<dbReference type="AlphaFoldDB" id="A0A9N9U5G2"/>
<protein>
    <submittedName>
        <fullName evidence="1">Uncharacterized protein</fullName>
    </submittedName>
</protein>